<protein>
    <submittedName>
        <fullName evidence="2">Uncharacterized conserved protein</fullName>
    </submittedName>
</protein>
<evidence type="ECO:0000313" key="3">
    <source>
        <dbReference type="Proteomes" id="UP000001420"/>
    </source>
</evidence>
<dbReference type="Pfam" id="PF01894">
    <property type="entry name" value="YjbQ"/>
    <property type="match status" value="1"/>
</dbReference>
<dbReference type="PANTHER" id="PTHR30615:SF8">
    <property type="entry name" value="UPF0047 PROTEIN C4A8.02C"/>
    <property type="match status" value="1"/>
</dbReference>
<proteinExistence type="inferred from homology"/>
<dbReference type="EnsemblBacteria" id="AAP99536">
    <property type="protein sequence ID" value="AAP99536"/>
    <property type="gene ID" value="Pro_0491"/>
</dbReference>
<dbReference type="PANTHER" id="PTHR30615">
    <property type="entry name" value="UNCHARACTERIZED PROTEIN YJBQ-RELATED"/>
    <property type="match status" value="1"/>
</dbReference>
<dbReference type="InterPro" id="IPR001602">
    <property type="entry name" value="UPF0047_YjbQ-like"/>
</dbReference>
<dbReference type="Proteomes" id="UP000001420">
    <property type="component" value="Chromosome"/>
</dbReference>
<gene>
    <name evidence="2" type="ordered locus">Pro_0491</name>
</gene>
<accession>Q7VD92</accession>
<dbReference type="OrthoDB" id="9801725at2"/>
<dbReference type="RefSeq" id="WP_011124645.1">
    <property type="nucleotide sequence ID" value="NC_005042.1"/>
</dbReference>
<dbReference type="NCBIfam" id="TIGR00149">
    <property type="entry name" value="TIGR00149_YjbQ"/>
    <property type="match status" value="1"/>
</dbReference>
<dbReference type="Gene3D" id="2.60.120.460">
    <property type="entry name" value="YjbQ-like"/>
    <property type="match status" value="1"/>
</dbReference>
<dbReference type="AlphaFoldDB" id="Q7VD92"/>
<organism evidence="2 3">
    <name type="scientific">Prochlorococcus marinus (strain SARG / CCMP1375 / SS120)</name>
    <dbReference type="NCBI Taxonomy" id="167539"/>
    <lineage>
        <taxon>Bacteria</taxon>
        <taxon>Bacillati</taxon>
        <taxon>Cyanobacteriota</taxon>
        <taxon>Cyanophyceae</taxon>
        <taxon>Synechococcales</taxon>
        <taxon>Prochlorococcaceae</taxon>
        <taxon>Prochlorococcus</taxon>
    </lineage>
</organism>
<dbReference type="HOGENOM" id="CLU_096980_0_2_3"/>
<name>Q7VD92_PROMA</name>
<dbReference type="KEGG" id="pma:Pro_0491"/>
<dbReference type="InterPro" id="IPR035917">
    <property type="entry name" value="YjbQ-like_sf"/>
</dbReference>
<dbReference type="eggNOG" id="COG0432">
    <property type="taxonomic scope" value="Bacteria"/>
</dbReference>
<dbReference type="PATRIC" id="fig|167539.5.peg.504"/>
<reference evidence="2 3" key="1">
    <citation type="journal article" date="2003" name="Proc. Natl. Acad. Sci. U.S.A.">
        <title>Genome sequence of the cyanobacterium Prochlorococcus marinus SS120, a nearly minimal oxyphototrophic genome.</title>
        <authorList>
            <person name="Dufresne A."/>
            <person name="Salanoubat M."/>
            <person name="Partensky F."/>
            <person name="Artiguenave F."/>
            <person name="Axmann I.M."/>
            <person name="Barbe V."/>
            <person name="Duprat S."/>
            <person name="Galperin M.Y."/>
            <person name="Koonin E.V."/>
            <person name="Le Gall F."/>
            <person name="Makarova K.S."/>
            <person name="Ostrowski M."/>
            <person name="Oztas S."/>
            <person name="Robert C."/>
            <person name="Rogozin I.B."/>
            <person name="Scanlan D.J."/>
            <person name="Tandeau de Marsac N."/>
            <person name="Weissenbach J."/>
            <person name="Wincker P."/>
            <person name="Wolf Y.I."/>
            <person name="Hess W.R."/>
        </authorList>
    </citation>
    <scope>NUCLEOTIDE SEQUENCE [LARGE SCALE GENOMIC DNA]</scope>
    <source>
        <strain evidence="3">SARG / CCMP1375 / SS120</strain>
    </source>
</reference>
<evidence type="ECO:0000256" key="1">
    <source>
        <dbReference type="ARBA" id="ARBA00005534"/>
    </source>
</evidence>
<comment type="similarity">
    <text evidence="1">Belongs to the UPF0047 family.</text>
</comment>
<keyword evidence="3" id="KW-1185">Reference proteome</keyword>
<evidence type="ECO:0000313" key="2">
    <source>
        <dbReference type="EMBL" id="AAP99536.1"/>
    </source>
</evidence>
<sequence length="186" mass="21005">MEQFLSELSLKTHGEGFTDITNDINSWIKKKKIRKGILIITSKHTSCSLIINENADPRVLEDLSAYMKAIVPEIGFKSILDNGKIEKYLHSEEGVDDMPAHIRTTLTSSSLTLSINESKLDLGVWQAVYLWEHRYSDNIRNINLHSICETLKPKPPDSHVTLNTTSINTHSSKINKIALNNYSSIN</sequence>
<dbReference type="EMBL" id="AE017126">
    <property type="protein sequence ID" value="AAP99536.1"/>
    <property type="molecule type" value="Genomic_DNA"/>
</dbReference>
<dbReference type="STRING" id="167539.Pro_0491"/>
<dbReference type="SUPFAM" id="SSF111038">
    <property type="entry name" value="YjbQ-like"/>
    <property type="match status" value="1"/>
</dbReference>